<evidence type="ECO:0000259" key="3">
    <source>
        <dbReference type="PROSITE" id="PS50853"/>
    </source>
</evidence>
<evidence type="ECO:0000256" key="1">
    <source>
        <dbReference type="ARBA" id="ARBA00023295"/>
    </source>
</evidence>
<feature type="domain" description="Fibronectin type-III" evidence="3">
    <location>
        <begin position="55"/>
        <end position="139"/>
    </location>
</feature>
<dbReference type="InterPro" id="IPR003961">
    <property type="entry name" value="FN3_dom"/>
</dbReference>
<dbReference type="InterPro" id="IPR013783">
    <property type="entry name" value="Ig-like_fold"/>
</dbReference>
<dbReference type="EMBL" id="BAABLK010000034">
    <property type="protein sequence ID" value="GAA5227892.1"/>
    <property type="molecule type" value="Genomic_DNA"/>
</dbReference>
<dbReference type="Proteomes" id="UP001501257">
    <property type="component" value="Unassembled WGS sequence"/>
</dbReference>
<proteinExistence type="predicted"/>
<protein>
    <recommendedName>
        <fullName evidence="3">Fibronectin type-III domain-containing protein</fullName>
    </recommendedName>
</protein>
<comment type="caution">
    <text evidence="4">The sequence shown here is derived from an EMBL/GenBank/DDBJ whole genome shotgun (WGS) entry which is preliminary data.</text>
</comment>
<keyword evidence="1" id="KW-0378">Hydrolase</keyword>
<dbReference type="SMART" id="SM00060">
    <property type="entry name" value="FN3"/>
    <property type="match status" value="1"/>
</dbReference>
<keyword evidence="2" id="KW-0119">Carbohydrate metabolism</keyword>
<dbReference type="SUPFAM" id="SSF49265">
    <property type="entry name" value="Fibronectin type III"/>
    <property type="match status" value="1"/>
</dbReference>
<organism evidence="4 5">
    <name type="scientific">Paeniglutamicibacter antarcticus</name>
    <dbReference type="NCBI Taxonomy" id="494023"/>
    <lineage>
        <taxon>Bacteria</taxon>
        <taxon>Bacillati</taxon>
        <taxon>Actinomycetota</taxon>
        <taxon>Actinomycetes</taxon>
        <taxon>Micrococcales</taxon>
        <taxon>Micrococcaceae</taxon>
        <taxon>Paeniglutamicibacter</taxon>
    </lineage>
</organism>
<sequence length="462" mass="48015">MSAAQNHAPARSRFRRYIAVAAMVGLVLGLGGPADGYWTATSTGSHARSDAATIPAPKLTASPLTATGAGLSWTQPFDPTGYGLTQAPGTLDGCAAHPATTATDCTILGLTPNTSYKWSLTAQLHQWRSPATVTATTPKQATTTTISNISPQSGSAGSSFTATAKVIGNSGFGTPAGTVTFRLYPTVNCTGVASFTSPAQGLNAGSATASLQPTGGTYHWQAIYNPTDSYNNPSTSSCSGPITVTQAGGNYFATGPVKTIAKSTENVDVQYPQGTAKGDLVLLVLLNTERAQSDVDSSEWGDIDHVKGDSHIGLQSWWRAAGTETSARINDLQIVKNQQPGRGASAWVITYKNMATPKLVNKESGTVTNATGNVSPSHLQTKSPNTTVISLIGTNKNSQLSMSNTRNFSLGNSLTVDNPPHALGVADKFLAKTATTIPPTWSNGIKQSTQWVFTTAAFTSSP</sequence>
<accession>A0ABP9TQD6</accession>
<evidence type="ECO:0000313" key="4">
    <source>
        <dbReference type="EMBL" id="GAA5227892.1"/>
    </source>
</evidence>
<evidence type="ECO:0000256" key="2">
    <source>
        <dbReference type="ARBA" id="ARBA00023326"/>
    </source>
</evidence>
<reference evidence="5" key="1">
    <citation type="journal article" date="2019" name="Int. J. Syst. Evol. Microbiol.">
        <title>The Global Catalogue of Microorganisms (GCM) 10K type strain sequencing project: providing services to taxonomists for standard genome sequencing and annotation.</title>
        <authorList>
            <consortium name="The Broad Institute Genomics Platform"/>
            <consortium name="The Broad Institute Genome Sequencing Center for Infectious Disease"/>
            <person name="Wu L."/>
            <person name="Ma J."/>
        </authorList>
    </citation>
    <scope>NUCLEOTIDE SEQUENCE [LARGE SCALE GENOMIC DNA]</scope>
    <source>
        <strain evidence="5">JCM 18952</strain>
    </source>
</reference>
<gene>
    <name evidence="4" type="ORF">GCM10025778_24250</name>
</gene>
<keyword evidence="2" id="KW-0624">Polysaccharide degradation</keyword>
<name>A0ABP9TQD6_9MICC</name>
<keyword evidence="1" id="KW-0326">Glycosidase</keyword>
<dbReference type="InterPro" id="IPR036116">
    <property type="entry name" value="FN3_sf"/>
</dbReference>
<dbReference type="PROSITE" id="PS50853">
    <property type="entry name" value="FN3"/>
    <property type="match status" value="1"/>
</dbReference>
<evidence type="ECO:0000313" key="5">
    <source>
        <dbReference type="Proteomes" id="UP001501257"/>
    </source>
</evidence>
<dbReference type="Gene3D" id="2.60.40.10">
    <property type="entry name" value="Immunoglobulins"/>
    <property type="match status" value="1"/>
</dbReference>
<keyword evidence="5" id="KW-1185">Reference proteome</keyword>